<name>A0ACC0Z9R5_9ROSI</name>
<accession>A0ACC0Z9R5</accession>
<gene>
    <name evidence="1" type="ORF">Pint_15254</name>
</gene>
<dbReference type="Proteomes" id="UP001163603">
    <property type="component" value="Chromosome 2"/>
</dbReference>
<reference evidence="2" key="1">
    <citation type="journal article" date="2023" name="G3 (Bethesda)">
        <title>Genome assembly and association tests identify interacting loci associated with vigor, precocity, and sex in interspecific pistachio rootstocks.</title>
        <authorList>
            <person name="Palmer W."/>
            <person name="Jacygrad E."/>
            <person name="Sagayaradj S."/>
            <person name="Cavanaugh K."/>
            <person name="Han R."/>
            <person name="Bertier L."/>
            <person name="Beede B."/>
            <person name="Kafkas S."/>
            <person name="Golino D."/>
            <person name="Preece J."/>
            <person name="Michelmore R."/>
        </authorList>
    </citation>
    <scope>NUCLEOTIDE SEQUENCE [LARGE SCALE GENOMIC DNA]</scope>
</reference>
<comment type="caution">
    <text evidence="1">The sequence shown here is derived from an EMBL/GenBank/DDBJ whole genome shotgun (WGS) entry which is preliminary data.</text>
</comment>
<dbReference type="EMBL" id="CM047737">
    <property type="protein sequence ID" value="KAJ0048270.1"/>
    <property type="molecule type" value="Genomic_DNA"/>
</dbReference>
<sequence length="239" mass="27912">MSLRMMMNHHNPITRHVSHHQGYYGTSNVHYHIYRHLQVCVEMDDNYWEILVPEETRVETVSVEVPTFDLLMGSFDSFPCLVCKSSLLSGRTISSEALHISITHEYYSRAAVIARRLWGLLNTEERNYGMSIPHYVTALDIQRVSYLGYEEIIRRTLEESRASEMFRPATQSSIEALERGKFCGSEDEKCSVCLEEFELGVEVFRLPCFHFYHGDCIVPWLEKSHMCPLCRFPLPHHQY</sequence>
<keyword evidence="2" id="KW-1185">Reference proteome</keyword>
<protein>
    <submittedName>
        <fullName evidence="1">Uncharacterized protein</fullName>
    </submittedName>
</protein>
<evidence type="ECO:0000313" key="1">
    <source>
        <dbReference type="EMBL" id="KAJ0048270.1"/>
    </source>
</evidence>
<evidence type="ECO:0000313" key="2">
    <source>
        <dbReference type="Proteomes" id="UP001163603"/>
    </source>
</evidence>
<proteinExistence type="predicted"/>
<organism evidence="1 2">
    <name type="scientific">Pistacia integerrima</name>
    <dbReference type="NCBI Taxonomy" id="434235"/>
    <lineage>
        <taxon>Eukaryota</taxon>
        <taxon>Viridiplantae</taxon>
        <taxon>Streptophyta</taxon>
        <taxon>Embryophyta</taxon>
        <taxon>Tracheophyta</taxon>
        <taxon>Spermatophyta</taxon>
        <taxon>Magnoliopsida</taxon>
        <taxon>eudicotyledons</taxon>
        <taxon>Gunneridae</taxon>
        <taxon>Pentapetalae</taxon>
        <taxon>rosids</taxon>
        <taxon>malvids</taxon>
        <taxon>Sapindales</taxon>
        <taxon>Anacardiaceae</taxon>
        <taxon>Pistacia</taxon>
    </lineage>
</organism>